<keyword evidence="2" id="KW-0732">Signal</keyword>
<accession>A0AAC9IYM5</accession>
<evidence type="ECO:0000313" key="5">
    <source>
        <dbReference type="Proteomes" id="UP000182945"/>
    </source>
</evidence>
<sequence>MKLKILSITSILALALVACGTNDNGDNQEGAMGDNNNIEQTRYNNTGDGMSGDRNHDMMRNSERDQNRTDTRSGNETRYDVAEEAANKITDKVDDIESAYVLTTDNNAYVAARLDTNNNNGNKNNNNNTNNKGNEVTDKVKDEITKIVKSVDNDIDNVYVSTNPDFVDLTNNYINDADNGKPVEGFFDQFGNMIDRLFPDNNK</sequence>
<feature type="region of interest" description="Disordered" evidence="1">
    <location>
        <begin position="115"/>
        <end position="135"/>
    </location>
</feature>
<dbReference type="Pfam" id="PF09580">
    <property type="entry name" value="Spore_YhcN_YlaJ"/>
    <property type="match status" value="1"/>
</dbReference>
<reference evidence="3 5" key="1">
    <citation type="submission" date="2016-11" db="EMBL/GenBank/DDBJ databases">
        <title>Complete genome sequencing of Virgibacillus halodenitrificans PDB-F2.</title>
        <authorList>
            <person name="Sun Z."/>
            <person name="Zhou Y."/>
            <person name="Li H."/>
        </authorList>
    </citation>
    <scope>NUCLEOTIDE SEQUENCE [LARGE SCALE GENOMIC DNA]</scope>
    <source>
        <strain evidence="3 5">PDB-F2</strain>
    </source>
</reference>
<dbReference type="AlphaFoldDB" id="A0AAC9IYM5"/>
<dbReference type="EMBL" id="CP017962">
    <property type="protein sequence ID" value="APC47400.1"/>
    <property type="molecule type" value="Genomic_DNA"/>
</dbReference>
<dbReference type="NCBIfam" id="TIGR02898">
    <property type="entry name" value="spore_YhcN_YlaJ"/>
    <property type="match status" value="1"/>
</dbReference>
<evidence type="ECO:0000313" key="3">
    <source>
        <dbReference type="EMBL" id="APC47400.1"/>
    </source>
</evidence>
<evidence type="ECO:0000256" key="2">
    <source>
        <dbReference type="SAM" id="SignalP"/>
    </source>
</evidence>
<dbReference type="PROSITE" id="PS51257">
    <property type="entry name" value="PROKAR_LIPOPROTEIN"/>
    <property type="match status" value="1"/>
</dbReference>
<proteinExistence type="predicted"/>
<feature type="chain" id="PRO_5041909939" evidence="2">
    <location>
        <begin position="21"/>
        <end position="203"/>
    </location>
</feature>
<reference evidence="4 6" key="2">
    <citation type="submission" date="2020-09" db="EMBL/GenBank/DDBJ databases">
        <title>Draft Genome Sequences of Oil-Oxidizing Bacteria Halomonas titanicae, Marinobacter lutaoensis, and Virgibacillus halodenitrificans Isolated from Highly Saline Environments.</title>
        <authorList>
            <person name="Grouzdev D.S."/>
            <person name="Sokolova D.S."/>
            <person name="Semenova E.M."/>
            <person name="Borzenkov I.A."/>
            <person name="Bidzhieva S.K."/>
            <person name="Poltaraus A.B."/>
            <person name="Nazina T.N."/>
        </authorList>
    </citation>
    <scope>NUCLEOTIDE SEQUENCE [LARGE SCALE GENOMIC DNA]</scope>
    <source>
        <strain evidence="4 6">VKM B-3472D</strain>
    </source>
</reference>
<feature type="compositionally biased region" description="Polar residues" evidence="1">
    <location>
        <begin position="34"/>
        <end position="48"/>
    </location>
</feature>
<evidence type="ECO:0000313" key="4">
    <source>
        <dbReference type="EMBL" id="MBD1221682.1"/>
    </source>
</evidence>
<feature type="region of interest" description="Disordered" evidence="1">
    <location>
        <begin position="26"/>
        <end position="79"/>
    </location>
</feature>
<organism evidence="3 5">
    <name type="scientific">Virgibacillus halodenitrificans</name>
    <name type="common">Bacillus halodenitrificans</name>
    <dbReference type="NCBI Taxonomy" id="1482"/>
    <lineage>
        <taxon>Bacteria</taxon>
        <taxon>Bacillati</taxon>
        <taxon>Bacillota</taxon>
        <taxon>Bacilli</taxon>
        <taxon>Bacillales</taxon>
        <taxon>Bacillaceae</taxon>
        <taxon>Virgibacillus</taxon>
    </lineage>
</organism>
<dbReference type="InterPro" id="IPR019076">
    <property type="entry name" value="Spore_lipoprot_YhcN/YlaJ-like"/>
</dbReference>
<dbReference type="InterPro" id="IPR014247">
    <property type="entry name" value="Spore_lipoprot_YhcN/YlaJ"/>
</dbReference>
<dbReference type="Proteomes" id="UP000621631">
    <property type="component" value="Unassembled WGS sequence"/>
</dbReference>
<name>A0AAC9IYM5_VIRHA</name>
<dbReference type="EMBL" id="JACWEZ010000002">
    <property type="protein sequence ID" value="MBD1221682.1"/>
    <property type="molecule type" value="Genomic_DNA"/>
</dbReference>
<feature type="compositionally biased region" description="Low complexity" evidence="1">
    <location>
        <begin position="116"/>
        <end position="134"/>
    </location>
</feature>
<evidence type="ECO:0000313" key="6">
    <source>
        <dbReference type="Proteomes" id="UP000621631"/>
    </source>
</evidence>
<protein>
    <submittedName>
        <fullName evidence="4">YhcN/YlaJ family sporulation lipoprotein</fullName>
    </submittedName>
</protein>
<gene>
    <name evidence="3" type="ORF">BME96_04120</name>
    <name evidence="4" type="ORF">IC602_03610</name>
</gene>
<evidence type="ECO:0000256" key="1">
    <source>
        <dbReference type="SAM" id="MobiDB-lite"/>
    </source>
</evidence>
<dbReference type="KEGG" id="vhl:BME96_04120"/>
<dbReference type="GO" id="GO:0030435">
    <property type="term" value="P:sporulation resulting in formation of a cellular spore"/>
    <property type="evidence" value="ECO:0007669"/>
    <property type="project" value="InterPro"/>
</dbReference>
<dbReference type="Proteomes" id="UP000182945">
    <property type="component" value="Chromosome"/>
</dbReference>
<keyword evidence="4" id="KW-0449">Lipoprotein</keyword>
<feature type="signal peptide" evidence="2">
    <location>
        <begin position="1"/>
        <end position="20"/>
    </location>
</feature>
<feature type="compositionally biased region" description="Basic and acidic residues" evidence="1">
    <location>
        <begin position="51"/>
        <end position="79"/>
    </location>
</feature>
<keyword evidence="6" id="KW-1185">Reference proteome</keyword>